<evidence type="ECO:0000256" key="2">
    <source>
        <dbReference type="ARBA" id="ARBA00006386"/>
    </source>
</evidence>
<dbReference type="PANTHER" id="PTHR34184">
    <property type="entry name" value="UPF0718 PROTEIN YCGR"/>
    <property type="match status" value="1"/>
</dbReference>
<feature type="region of interest" description="Disordered" evidence="7">
    <location>
        <begin position="23"/>
        <end position="47"/>
    </location>
</feature>
<keyword evidence="4 8" id="KW-0812">Transmembrane</keyword>
<dbReference type="PANTHER" id="PTHR34184:SF4">
    <property type="entry name" value="UPF0718 PROTEIN YCGR"/>
    <property type="match status" value="1"/>
</dbReference>
<proteinExistence type="inferred from homology"/>
<gene>
    <name evidence="9" type="ORF">QFZ26_000965</name>
</gene>
<evidence type="ECO:0000256" key="1">
    <source>
        <dbReference type="ARBA" id="ARBA00004651"/>
    </source>
</evidence>
<keyword evidence="10" id="KW-1185">Reference proteome</keyword>
<feature type="transmembrane region" description="Helical" evidence="8">
    <location>
        <begin position="194"/>
        <end position="212"/>
    </location>
</feature>
<evidence type="ECO:0000256" key="7">
    <source>
        <dbReference type="SAM" id="MobiDB-lite"/>
    </source>
</evidence>
<keyword evidence="3" id="KW-1003">Cell membrane</keyword>
<dbReference type="InterPro" id="IPR005524">
    <property type="entry name" value="DUF318"/>
</dbReference>
<feature type="transmembrane region" description="Helical" evidence="8">
    <location>
        <begin position="254"/>
        <end position="274"/>
    </location>
</feature>
<evidence type="ECO:0000256" key="3">
    <source>
        <dbReference type="ARBA" id="ARBA00022475"/>
    </source>
</evidence>
<feature type="transmembrane region" description="Helical" evidence="8">
    <location>
        <begin position="90"/>
        <end position="114"/>
    </location>
</feature>
<reference evidence="9 10" key="1">
    <citation type="submission" date="2023-07" db="EMBL/GenBank/DDBJ databases">
        <title>Comparative genomics of wheat-associated soil bacteria to identify genetic determinants of phenazine resistance.</title>
        <authorList>
            <person name="Mouncey N."/>
        </authorList>
    </citation>
    <scope>NUCLEOTIDE SEQUENCE [LARGE SCALE GENOMIC DNA]</scope>
    <source>
        <strain evidence="9 10">V3I3</strain>
    </source>
</reference>
<accession>A0ABU0R5S7</accession>
<protein>
    <submittedName>
        <fullName evidence="9">Uncharacterized membrane protein YraQ (UPF0718 family)</fullName>
    </submittedName>
</protein>
<evidence type="ECO:0000256" key="4">
    <source>
        <dbReference type="ARBA" id="ARBA00022692"/>
    </source>
</evidence>
<feature type="transmembrane region" description="Helical" evidence="8">
    <location>
        <begin position="308"/>
        <end position="329"/>
    </location>
</feature>
<dbReference type="InterPro" id="IPR052923">
    <property type="entry name" value="UPF0718"/>
</dbReference>
<name>A0ABU0R5S7_9MICO</name>
<sequence>MLRPAADTSGAASAARTLERMSRTLAPAHSAPPRPPTRPRSPRSTRQRPALGLSLGVALVLLFAGIRMFAPESVGDVLSNSVQDFFTLSISVVIESLPFVFLGILLSIVVQVWLPEGFLLRHLPRNVVARRVTISLLGVLLPVCECGNVPLARGLILRGLTVGESLTFLLAAPILNPVTIITTYQAFGWSDGILVARILGGFVIANLIGWIYSRHSSPMSLLTPKFQASCAHAHDEVRTTRTRRSVDMFTAETAAMLPALFVGSAIAGLIQVGVSRDLLVTLGQNPVLSVFALMALAFVISICSNVDAFFILAFGSTFMPGAIVAFLVFGPMIDVKMLALMRTTFTARTLVQLTVIVGLASAALGLAVNTIA</sequence>
<dbReference type="Pfam" id="PF03773">
    <property type="entry name" value="ArsP_1"/>
    <property type="match status" value="1"/>
</dbReference>
<evidence type="ECO:0000313" key="10">
    <source>
        <dbReference type="Proteomes" id="UP001239083"/>
    </source>
</evidence>
<feature type="transmembrane region" description="Helical" evidence="8">
    <location>
        <begin position="286"/>
        <end position="302"/>
    </location>
</feature>
<feature type="transmembrane region" description="Helical" evidence="8">
    <location>
        <begin position="168"/>
        <end position="187"/>
    </location>
</feature>
<dbReference type="EMBL" id="JAUSYY010000001">
    <property type="protein sequence ID" value="MDQ0893410.1"/>
    <property type="molecule type" value="Genomic_DNA"/>
</dbReference>
<dbReference type="Proteomes" id="UP001239083">
    <property type="component" value="Unassembled WGS sequence"/>
</dbReference>
<keyword evidence="6 8" id="KW-0472">Membrane</keyword>
<evidence type="ECO:0000256" key="5">
    <source>
        <dbReference type="ARBA" id="ARBA00022989"/>
    </source>
</evidence>
<organism evidence="9 10">
    <name type="scientific">Agromyces ramosus</name>
    <dbReference type="NCBI Taxonomy" id="33879"/>
    <lineage>
        <taxon>Bacteria</taxon>
        <taxon>Bacillati</taxon>
        <taxon>Actinomycetota</taxon>
        <taxon>Actinomycetes</taxon>
        <taxon>Micrococcales</taxon>
        <taxon>Microbacteriaceae</taxon>
        <taxon>Agromyces</taxon>
    </lineage>
</organism>
<comment type="similarity">
    <text evidence="2">Belongs to the UPF0718 family.</text>
</comment>
<evidence type="ECO:0000256" key="6">
    <source>
        <dbReference type="ARBA" id="ARBA00023136"/>
    </source>
</evidence>
<feature type="compositionally biased region" description="Pro residues" evidence="7">
    <location>
        <begin position="30"/>
        <end position="39"/>
    </location>
</feature>
<feature type="transmembrane region" description="Helical" evidence="8">
    <location>
        <begin position="50"/>
        <end position="70"/>
    </location>
</feature>
<evidence type="ECO:0000256" key="8">
    <source>
        <dbReference type="SAM" id="Phobius"/>
    </source>
</evidence>
<feature type="transmembrane region" description="Helical" evidence="8">
    <location>
        <begin position="350"/>
        <end position="371"/>
    </location>
</feature>
<evidence type="ECO:0000313" key="9">
    <source>
        <dbReference type="EMBL" id="MDQ0893410.1"/>
    </source>
</evidence>
<comment type="subcellular location">
    <subcellularLocation>
        <location evidence="1">Cell membrane</location>
        <topology evidence="1">Multi-pass membrane protein</topology>
    </subcellularLocation>
</comment>
<keyword evidence="5 8" id="KW-1133">Transmembrane helix</keyword>
<comment type="caution">
    <text evidence="9">The sequence shown here is derived from an EMBL/GenBank/DDBJ whole genome shotgun (WGS) entry which is preliminary data.</text>
</comment>